<feature type="domain" description="MIP18 family-like" evidence="1">
    <location>
        <begin position="4"/>
        <end position="67"/>
    </location>
</feature>
<evidence type="ECO:0000313" key="2">
    <source>
        <dbReference type="EMBL" id="OGL73799.1"/>
    </source>
</evidence>
<gene>
    <name evidence="2" type="ORF">A3C96_03865</name>
</gene>
<proteinExistence type="predicted"/>
<name>A0A1F7U6A8_9BACT</name>
<accession>A0A1F7U6A8</accession>
<dbReference type="InterPro" id="IPR052339">
    <property type="entry name" value="Fe-S_Maturation_MIP18"/>
</dbReference>
<dbReference type="AlphaFoldDB" id="A0A1F7U6A8"/>
<protein>
    <recommendedName>
        <fullName evidence="1">MIP18 family-like domain-containing protein</fullName>
    </recommendedName>
</protein>
<evidence type="ECO:0000259" key="1">
    <source>
        <dbReference type="Pfam" id="PF01883"/>
    </source>
</evidence>
<organism evidence="2 3">
    <name type="scientific">Candidatus Uhrbacteria bacterium RIFCSPHIGHO2_02_FULL_60_10</name>
    <dbReference type="NCBI Taxonomy" id="1802392"/>
    <lineage>
        <taxon>Bacteria</taxon>
        <taxon>Candidatus Uhriibacteriota</taxon>
    </lineage>
</organism>
<comment type="caution">
    <text evidence="2">The sequence shown here is derived from an EMBL/GenBank/DDBJ whole genome shotgun (WGS) entry which is preliminary data.</text>
</comment>
<evidence type="ECO:0000313" key="3">
    <source>
        <dbReference type="Proteomes" id="UP000177088"/>
    </source>
</evidence>
<sequence>MVLKSEIIETLKNYLDPELGIDIWTLGFIRELDFNETKQTLRLVMTLTSPLCPLGSVMIRELDTKFRNLGVKDVAISLTFDPPWQPPAVVKEMLGMS</sequence>
<dbReference type="Proteomes" id="UP000177088">
    <property type="component" value="Unassembled WGS sequence"/>
</dbReference>
<dbReference type="InterPro" id="IPR002744">
    <property type="entry name" value="MIP18-like"/>
</dbReference>
<dbReference type="InterPro" id="IPR034904">
    <property type="entry name" value="FSCA_dom_sf"/>
</dbReference>
<dbReference type="EMBL" id="MGEA01000047">
    <property type="protein sequence ID" value="OGL73799.1"/>
    <property type="molecule type" value="Genomic_DNA"/>
</dbReference>
<dbReference type="Pfam" id="PF01883">
    <property type="entry name" value="FeS_assembly_P"/>
    <property type="match status" value="1"/>
</dbReference>
<dbReference type="SUPFAM" id="SSF117916">
    <property type="entry name" value="Fe-S cluster assembly (FSCA) domain-like"/>
    <property type="match status" value="1"/>
</dbReference>
<dbReference type="Gene3D" id="3.30.300.130">
    <property type="entry name" value="Fe-S cluster assembly (FSCA)"/>
    <property type="match status" value="1"/>
</dbReference>
<reference evidence="2 3" key="1">
    <citation type="journal article" date="2016" name="Nat. Commun.">
        <title>Thousands of microbial genomes shed light on interconnected biogeochemical processes in an aquifer system.</title>
        <authorList>
            <person name="Anantharaman K."/>
            <person name="Brown C.T."/>
            <person name="Hug L.A."/>
            <person name="Sharon I."/>
            <person name="Castelle C.J."/>
            <person name="Probst A.J."/>
            <person name="Thomas B.C."/>
            <person name="Singh A."/>
            <person name="Wilkins M.J."/>
            <person name="Karaoz U."/>
            <person name="Brodie E.L."/>
            <person name="Williams K.H."/>
            <person name="Hubbard S.S."/>
            <person name="Banfield J.F."/>
        </authorList>
    </citation>
    <scope>NUCLEOTIDE SEQUENCE [LARGE SCALE GENOMIC DNA]</scope>
</reference>
<dbReference type="PANTHER" id="PTHR42831">
    <property type="entry name" value="FE-S PROTEIN MATURATION AUXILIARY FACTOR YITW"/>
    <property type="match status" value="1"/>
</dbReference>
<dbReference type="PANTHER" id="PTHR42831:SF1">
    <property type="entry name" value="FE-S PROTEIN MATURATION AUXILIARY FACTOR YITW"/>
    <property type="match status" value="1"/>
</dbReference>